<evidence type="ECO:0000256" key="1">
    <source>
        <dbReference type="SAM" id="MobiDB-lite"/>
    </source>
</evidence>
<gene>
    <name evidence="2" type="ORF">METZ01_LOCUS277254</name>
</gene>
<proteinExistence type="predicted"/>
<name>A0A382KIX0_9ZZZZ</name>
<organism evidence="2">
    <name type="scientific">marine metagenome</name>
    <dbReference type="NCBI Taxonomy" id="408172"/>
    <lineage>
        <taxon>unclassified sequences</taxon>
        <taxon>metagenomes</taxon>
        <taxon>ecological metagenomes</taxon>
    </lineage>
</organism>
<protein>
    <submittedName>
        <fullName evidence="2">Uncharacterized protein</fullName>
    </submittedName>
</protein>
<feature type="compositionally biased region" description="Polar residues" evidence="1">
    <location>
        <begin position="88"/>
        <end position="102"/>
    </location>
</feature>
<dbReference type="AlphaFoldDB" id="A0A382KIX0"/>
<feature type="region of interest" description="Disordered" evidence="1">
    <location>
        <begin position="62"/>
        <end position="102"/>
    </location>
</feature>
<accession>A0A382KIX0</accession>
<dbReference type="EMBL" id="UINC01080968">
    <property type="protein sequence ID" value="SVC24400.1"/>
    <property type="molecule type" value="Genomic_DNA"/>
</dbReference>
<evidence type="ECO:0000313" key="2">
    <source>
        <dbReference type="EMBL" id="SVC24400.1"/>
    </source>
</evidence>
<feature type="compositionally biased region" description="Low complexity" evidence="1">
    <location>
        <begin position="64"/>
        <end position="81"/>
    </location>
</feature>
<reference evidence="2" key="1">
    <citation type="submission" date="2018-05" db="EMBL/GenBank/DDBJ databases">
        <authorList>
            <person name="Lanie J.A."/>
            <person name="Ng W.-L."/>
            <person name="Kazmierczak K.M."/>
            <person name="Andrzejewski T.M."/>
            <person name="Davidsen T.M."/>
            <person name="Wayne K.J."/>
            <person name="Tettelin H."/>
            <person name="Glass J.I."/>
            <person name="Rusch D."/>
            <person name="Podicherti R."/>
            <person name="Tsui H.-C.T."/>
            <person name="Winkler M.E."/>
        </authorList>
    </citation>
    <scope>NUCLEOTIDE SEQUENCE</scope>
</reference>
<sequence length="102" mass="11592">MAEKFVDDVVAEQQRIAQLIIKLKNDITQVRDSVNGKETEIATLAGKLDVLKQVHEFYTKGSIAQPEQQAPQEQEAPQEQPVYESQEEPQSVFTPEQQEPQQ</sequence>